<feature type="compositionally biased region" description="Basic residues" evidence="1">
    <location>
        <begin position="199"/>
        <end position="208"/>
    </location>
</feature>
<keyword evidence="3" id="KW-1185">Reference proteome</keyword>
<proteinExistence type="predicted"/>
<evidence type="ECO:0000313" key="2">
    <source>
        <dbReference type="EMBL" id="KAF4459143.1"/>
    </source>
</evidence>
<feature type="compositionally biased region" description="Basic and acidic residues" evidence="1">
    <location>
        <begin position="260"/>
        <end position="269"/>
    </location>
</feature>
<feature type="compositionally biased region" description="Basic and acidic residues" evidence="1">
    <location>
        <begin position="596"/>
        <end position="607"/>
    </location>
</feature>
<feature type="compositionally biased region" description="Polar residues" evidence="1">
    <location>
        <begin position="728"/>
        <end position="738"/>
    </location>
</feature>
<feature type="region of interest" description="Disordered" evidence="1">
    <location>
        <begin position="810"/>
        <end position="883"/>
    </location>
</feature>
<name>A0A8H4L0C3_9HYPO</name>
<feature type="compositionally biased region" description="Pro residues" evidence="1">
    <location>
        <begin position="228"/>
        <end position="238"/>
    </location>
</feature>
<feature type="compositionally biased region" description="Polar residues" evidence="1">
    <location>
        <begin position="554"/>
        <end position="573"/>
    </location>
</feature>
<dbReference type="OrthoDB" id="5386674at2759"/>
<feature type="region of interest" description="Disordered" evidence="1">
    <location>
        <begin position="774"/>
        <end position="794"/>
    </location>
</feature>
<feature type="compositionally biased region" description="Pro residues" evidence="1">
    <location>
        <begin position="69"/>
        <end position="83"/>
    </location>
</feature>
<dbReference type="AlphaFoldDB" id="A0A8H4L0C3"/>
<feature type="compositionally biased region" description="Polar residues" evidence="1">
    <location>
        <begin position="825"/>
        <end position="839"/>
    </location>
</feature>
<feature type="compositionally biased region" description="Basic and acidic residues" evidence="1">
    <location>
        <begin position="153"/>
        <end position="186"/>
    </location>
</feature>
<feature type="region of interest" description="Disordered" evidence="1">
    <location>
        <begin position="399"/>
        <end position="758"/>
    </location>
</feature>
<comment type="caution">
    <text evidence="2">The sequence shown here is derived from an EMBL/GenBank/DDBJ whole genome shotgun (WGS) entry which is preliminary data.</text>
</comment>
<dbReference type="EMBL" id="JAADYS010002243">
    <property type="protein sequence ID" value="KAF4459143.1"/>
    <property type="molecule type" value="Genomic_DNA"/>
</dbReference>
<sequence>MLETAQPRGRARSNSLQRMLDLEKKLNFQRTHQGSVPPSPACTDSSSVPPSPGFPPRRFELVPKDGKKAPPPVRNYSAVPPPLFSSHTAPARTESPNMIPRKPVGHGPSRSSSREHFAKDSTSDKPAQKTVAFMFPPDVEEHRSVCQSPTWEAYDRRKKEKKEEKRKEIERKKEEEKKKEKERDQAMNEALEEAWKNAPKPRGRKLVKAHPSPPTALAAQGRSMTAPVQPPQMQPPQVQPTQQKRRSRSSSLLGFSIGRNNDEPDEPRRSRSSSLTSLFRKSFEIRRASIDETSPTGFLGGVKLEKKKDDFHKQVLEDQAKGNSKVHPALRKSFLGHGSFTPLKTGPQAQDKEKDAQKRAYPPISINTAAARGQSIKSPKSPKRRGSVNIYLWSARARRNSVSDECAVADDTEDEEEQKCQRTPDSEVLYNKAQGLNRRGGVHIKKDQNSIPDLKAASKESEEYKSSTQGESHRPPSTATTQSDKAKDVPPLQIKKTSATATPEDKPATVSKPPVVPLAKPQPRRGSSASSALSVPPEPPRKSSKRNSLVFLTRLQTHQSPQDELSSPKSASTPKEKSMESSRSSKSSKHTPPSIRYEHTSPGERPKPITADSAPAVSTKWNLREAAKSAFSRGHSAQGSVSSTASATSKEGGSPNPAATWPRAEPPSHSATSHQAPRGLNITTGSLDAQNARHSPKHLSPSAAMPSGRPTTSSSESSYSDAVQSVSPLSTPHTTPPQSEMGHSPRIATIKPSMAANHGYPQVSPYWSYTNSPQLAPSDRFEPSDLSSSEAEVDPIQEAANRVMEAFSNANLRSQQNFPRKRSGLDSSTDNSIVSTPTHMQPPLRHKERSNNRLRSPVNPQSPRLNRIQSPLRGHRPTLSDPEASIKTLRRQSNLDQQHPGEPVAKMFVECCACKYYHDMPSKLYEAMSNPDAVLSSTEQLGFAGAVSMTVRCPWCKHEMSTKCCAGFAAMVYIKERFH</sequence>
<organism evidence="2 3">
    <name type="scientific">Fusarium albosuccineum</name>
    <dbReference type="NCBI Taxonomy" id="1237068"/>
    <lineage>
        <taxon>Eukaryota</taxon>
        <taxon>Fungi</taxon>
        <taxon>Dikarya</taxon>
        <taxon>Ascomycota</taxon>
        <taxon>Pezizomycotina</taxon>
        <taxon>Sordariomycetes</taxon>
        <taxon>Hypocreomycetidae</taxon>
        <taxon>Hypocreales</taxon>
        <taxon>Nectriaceae</taxon>
        <taxon>Fusarium</taxon>
        <taxon>Fusarium decemcellulare species complex</taxon>
    </lineage>
</organism>
<accession>A0A8H4L0C3</accession>
<feature type="compositionally biased region" description="Polar residues" evidence="1">
    <location>
        <begin position="858"/>
        <end position="869"/>
    </location>
</feature>
<dbReference type="Proteomes" id="UP000554235">
    <property type="component" value="Unassembled WGS sequence"/>
</dbReference>
<protein>
    <submittedName>
        <fullName evidence="2">Uncharacterized protein</fullName>
    </submittedName>
</protein>
<feature type="compositionally biased region" description="Basic and acidic residues" evidence="1">
    <location>
        <begin position="456"/>
        <end position="465"/>
    </location>
</feature>
<feature type="compositionally biased region" description="Polar residues" evidence="1">
    <location>
        <begin position="635"/>
        <end position="651"/>
    </location>
</feature>
<feature type="compositionally biased region" description="Basic and acidic residues" evidence="1">
    <location>
        <begin position="57"/>
        <end position="68"/>
    </location>
</feature>
<feature type="compositionally biased region" description="Polar residues" evidence="1">
    <location>
        <begin position="669"/>
        <end position="693"/>
    </location>
</feature>
<evidence type="ECO:0000256" key="1">
    <source>
        <dbReference type="SAM" id="MobiDB-lite"/>
    </source>
</evidence>
<feature type="compositionally biased region" description="Acidic residues" evidence="1">
    <location>
        <begin position="407"/>
        <end position="417"/>
    </location>
</feature>
<gene>
    <name evidence="2" type="ORF">FALBO_14110</name>
</gene>
<feature type="compositionally biased region" description="Basic and acidic residues" evidence="1">
    <location>
        <begin position="112"/>
        <end position="127"/>
    </location>
</feature>
<feature type="region of interest" description="Disordered" evidence="1">
    <location>
        <begin position="314"/>
        <end position="387"/>
    </location>
</feature>
<reference evidence="2 3" key="1">
    <citation type="submission" date="2020-01" db="EMBL/GenBank/DDBJ databases">
        <title>Identification and distribution of gene clusters putatively required for synthesis of sphingolipid metabolism inhibitors in phylogenetically diverse species of the filamentous fungus Fusarium.</title>
        <authorList>
            <person name="Kim H.-S."/>
            <person name="Busman M."/>
            <person name="Brown D.W."/>
            <person name="Divon H."/>
            <person name="Uhlig S."/>
            <person name="Proctor R.H."/>
        </authorList>
    </citation>
    <scope>NUCLEOTIDE SEQUENCE [LARGE SCALE GENOMIC DNA]</scope>
    <source>
        <strain evidence="2 3">NRRL 20459</strain>
    </source>
</reference>
<feature type="compositionally biased region" description="Low complexity" evidence="1">
    <location>
        <begin position="707"/>
        <end position="727"/>
    </location>
</feature>
<feature type="region of interest" description="Disordered" evidence="1">
    <location>
        <begin position="25"/>
        <end position="278"/>
    </location>
</feature>
<evidence type="ECO:0000313" key="3">
    <source>
        <dbReference type="Proteomes" id="UP000554235"/>
    </source>
</evidence>
<feature type="region of interest" description="Disordered" evidence="1">
    <location>
        <begin position="284"/>
        <end position="303"/>
    </location>
</feature>